<feature type="compositionally biased region" description="Polar residues" evidence="1">
    <location>
        <begin position="35"/>
        <end position="87"/>
    </location>
</feature>
<proteinExistence type="predicted"/>
<feature type="region of interest" description="Disordered" evidence="1">
    <location>
        <begin position="100"/>
        <end position="125"/>
    </location>
</feature>
<evidence type="ECO:0000313" key="2">
    <source>
        <dbReference type="EMBL" id="ELQ74925.1"/>
    </source>
</evidence>
<dbReference type="HOGENOM" id="CLU_1373067_0_0_1"/>
<dbReference type="InParanoid" id="L7JUE0"/>
<dbReference type="VEuPathDB" id="MicrosporidiaDB:THOM_2171"/>
<gene>
    <name evidence="2" type="ORF">THOM_2171</name>
</gene>
<feature type="compositionally biased region" description="Basic and acidic residues" evidence="1">
    <location>
        <begin position="8"/>
        <end position="25"/>
    </location>
</feature>
<sequence length="199" mass="22379">MVEGLFKYLEKSKEKKNEKEDERARSNTPVKKAEVNNSLFDDSIVSTSDNTRTGKKSTTPQNNYNDIQSNAPTSAINDDTRGNAPTVTVPNAYAYNQGNVPALPLSTTNNVQSTPPNNNPFNNPQNMFNNNFPNTLLTNIYSQLQRLTDSISQSRVPPRTPLFKMPVVKRKKLSAFTEPYRMNDYEAVVEEKRKKTAAT</sequence>
<feature type="compositionally biased region" description="Low complexity" evidence="1">
    <location>
        <begin position="115"/>
        <end position="125"/>
    </location>
</feature>
<feature type="region of interest" description="Disordered" evidence="1">
    <location>
        <begin position="1"/>
        <end position="87"/>
    </location>
</feature>
<keyword evidence="3" id="KW-1185">Reference proteome</keyword>
<organism evidence="2 3">
    <name type="scientific">Trachipleistophora hominis</name>
    <name type="common">Microsporidian parasite</name>
    <dbReference type="NCBI Taxonomy" id="72359"/>
    <lineage>
        <taxon>Eukaryota</taxon>
        <taxon>Fungi</taxon>
        <taxon>Fungi incertae sedis</taxon>
        <taxon>Microsporidia</taxon>
        <taxon>Pleistophoridae</taxon>
        <taxon>Trachipleistophora</taxon>
    </lineage>
</organism>
<evidence type="ECO:0000256" key="1">
    <source>
        <dbReference type="SAM" id="MobiDB-lite"/>
    </source>
</evidence>
<dbReference type="EMBL" id="JH994008">
    <property type="protein sequence ID" value="ELQ74925.1"/>
    <property type="molecule type" value="Genomic_DNA"/>
</dbReference>
<evidence type="ECO:0000313" key="3">
    <source>
        <dbReference type="Proteomes" id="UP000011185"/>
    </source>
</evidence>
<dbReference type="AlphaFoldDB" id="L7JUE0"/>
<feature type="compositionally biased region" description="Polar residues" evidence="1">
    <location>
        <begin position="100"/>
        <end position="114"/>
    </location>
</feature>
<dbReference type="Proteomes" id="UP000011185">
    <property type="component" value="Unassembled WGS sequence"/>
</dbReference>
<protein>
    <submittedName>
        <fullName evidence="2">Uncharacterized protein</fullName>
    </submittedName>
</protein>
<accession>L7JUE0</accession>
<name>L7JUE0_TRAHO</name>
<reference evidence="2 3" key="1">
    <citation type="journal article" date="2012" name="PLoS Pathog.">
        <title>The genome of the obligate intracellular parasite Trachipleistophora hominis: new insights into microsporidian genome dynamics and reductive evolution.</title>
        <authorList>
            <person name="Heinz E."/>
            <person name="Williams T.A."/>
            <person name="Nakjang S."/>
            <person name="Noel C.J."/>
            <person name="Swan D.C."/>
            <person name="Goldberg A.V."/>
            <person name="Harris S.R."/>
            <person name="Weinmaier T."/>
            <person name="Markert S."/>
            <person name="Becher D."/>
            <person name="Bernhardt J."/>
            <person name="Dagan T."/>
            <person name="Hacker C."/>
            <person name="Lucocq J.M."/>
            <person name="Schweder T."/>
            <person name="Rattei T."/>
            <person name="Hall N."/>
            <person name="Hirt R.P."/>
            <person name="Embley T.M."/>
        </authorList>
    </citation>
    <scope>NUCLEOTIDE SEQUENCE [LARGE SCALE GENOMIC DNA]</scope>
</reference>